<evidence type="ECO:0000313" key="1">
    <source>
        <dbReference type="EMBL" id="KAG8656509.1"/>
    </source>
</evidence>
<dbReference type="Proteomes" id="UP000091857">
    <property type="component" value="Chromosome 4"/>
</dbReference>
<dbReference type="EMBL" id="CM004390">
    <property type="protein sequence ID" value="KAG8656509.1"/>
    <property type="molecule type" value="Genomic_DNA"/>
</dbReference>
<evidence type="ECO:0000313" key="2">
    <source>
        <dbReference type="Proteomes" id="UP000091857"/>
    </source>
</evidence>
<organism evidence="1 2">
    <name type="scientific">Manihot esculenta</name>
    <name type="common">Cassava</name>
    <name type="synonym">Jatropha manihot</name>
    <dbReference type="NCBI Taxonomy" id="3983"/>
    <lineage>
        <taxon>Eukaryota</taxon>
        <taxon>Viridiplantae</taxon>
        <taxon>Streptophyta</taxon>
        <taxon>Embryophyta</taxon>
        <taxon>Tracheophyta</taxon>
        <taxon>Spermatophyta</taxon>
        <taxon>Magnoliopsida</taxon>
        <taxon>eudicotyledons</taxon>
        <taxon>Gunneridae</taxon>
        <taxon>Pentapetalae</taxon>
        <taxon>rosids</taxon>
        <taxon>fabids</taxon>
        <taxon>Malpighiales</taxon>
        <taxon>Euphorbiaceae</taxon>
        <taxon>Crotonoideae</taxon>
        <taxon>Manihoteae</taxon>
        <taxon>Manihot</taxon>
    </lineage>
</organism>
<reference evidence="2" key="1">
    <citation type="journal article" date="2016" name="Nat. Biotechnol.">
        <title>Sequencing wild and cultivated cassava and related species reveals extensive interspecific hybridization and genetic diversity.</title>
        <authorList>
            <person name="Bredeson J.V."/>
            <person name="Lyons J.B."/>
            <person name="Prochnik S.E."/>
            <person name="Wu G.A."/>
            <person name="Ha C.M."/>
            <person name="Edsinger-Gonzales E."/>
            <person name="Grimwood J."/>
            <person name="Schmutz J."/>
            <person name="Rabbi I.Y."/>
            <person name="Egesi C."/>
            <person name="Nauluvula P."/>
            <person name="Lebot V."/>
            <person name="Ndunguru J."/>
            <person name="Mkamilo G."/>
            <person name="Bart R.S."/>
            <person name="Setter T.L."/>
            <person name="Gleadow R.M."/>
            <person name="Kulakow P."/>
            <person name="Ferguson M.E."/>
            <person name="Rounsley S."/>
            <person name="Rokhsar D.S."/>
        </authorList>
    </citation>
    <scope>NUCLEOTIDE SEQUENCE [LARGE SCALE GENOMIC DNA]</scope>
    <source>
        <strain evidence="2">cv. AM560-2</strain>
    </source>
</reference>
<comment type="caution">
    <text evidence="1">The sequence shown here is derived from an EMBL/GenBank/DDBJ whole genome shotgun (WGS) entry which is preliminary data.</text>
</comment>
<gene>
    <name evidence="1" type="ORF">MANES_04G144700v8</name>
</gene>
<accession>A0ACB7HUM3</accession>
<protein>
    <submittedName>
        <fullName evidence="1">Uncharacterized protein</fullName>
    </submittedName>
</protein>
<name>A0ACB7HUM3_MANES</name>
<keyword evidence="2" id="KW-1185">Reference proteome</keyword>
<proteinExistence type="predicted"/>
<sequence length="346" mass="39092">MMLNATNTRNRSPFTPTQWQELEHHALIYKYMVSGVPIPPELIYSVKRSLESSLASRLFPHQSLGWGCFQVGFGRKADPEPGRCRRTDGKKWRCSKEAHPDSKYCERHMHRGRNRSRKPVELASTITSSTAATTTVINPLPSINRNLPAITSPSASSYSFSSLSSAVEPEYHVVHQNPSHSTIFNPFVYPHSSSSRPHGSGFSPQNSTTHNLFLDPGSSSHSDKDYRYFHGMREDLDERTFFPEDSGSLRTLQDSYQQLATSSDKGYSQSQFESIADSSKEEEDHQQQHCFVLGTDFKSSAARPIKLEKESETQKLLHHFFGEWPPKNSDPWLDLASSSRRHTADG</sequence>